<proteinExistence type="inferred from homology"/>
<feature type="transmembrane region" description="Helical" evidence="19">
    <location>
        <begin position="215"/>
        <end position="236"/>
    </location>
</feature>
<dbReference type="Pfam" id="PF01219">
    <property type="entry name" value="DAGK_prokar"/>
    <property type="match status" value="1"/>
</dbReference>
<keyword evidence="4" id="KW-0444">Lipid biosynthesis</keyword>
<comment type="subcellular location">
    <subcellularLocation>
        <location evidence="1">Cell membrane</location>
        <topology evidence="1">Multi-pass membrane protein</topology>
    </subcellularLocation>
</comment>
<reference evidence="21 22" key="1">
    <citation type="submission" date="2017-09" db="EMBL/GenBank/DDBJ databases">
        <title>Depth-based differentiation of microbial function through sediment-hosted aquifers and enrichment of novel symbionts in the deep terrestrial subsurface.</title>
        <authorList>
            <person name="Probst A.J."/>
            <person name="Ladd B."/>
            <person name="Jarett J.K."/>
            <person name="Geller-Mcgrath D.E."/>
            <person name="Sieber C.M."/>
            <person name="Emerson J.B."/>
            <person name="Anantharaman K."/>
            <person name="Thomas B.C."/>
            <person name="Malmstrom R."/>
            <person name="Stieglmeier M."/>
            <person name="Klingl A."/>
            <person name="Woyke T."/>
            <person name="Ryan C.M."/>
            <person name="Banfield J.F."/>
        </authorList>
    </citation>
    <scope>NUCLEOTIDE SEQUENCE [LARGE SCALE GENOMIC DNA]</scope>
    <source>
        <strain evidence="21">CG23_combo_of_CG06-09_8_20_14_all_48_7</strain>
    </source>
</reference>
<dbReference type="Gene3D" id="1.10.287.3610">
    <property type="match status" value="1"/>
</dbReference>
<evidence type="ECO:0000256" key="13">
    <source>
        <dbReference type="ARBA" id="ARBA00023209"/>
    </source>
</evidence>
<keyword evidence="18" id="KW-0460">Magnesium</keyword>
<evidence type="ECO:0000256" key="14">
    <source>
        <dbReference type="ARBA" id="ARBA00023264"/>
    </source>
</evidence>
<keyword evidence="13" id="KW-0594">Phospholipid biosynthesis</keyword>
<feature type="transmembrane region" description="Helical" evidence="19">
    <location>
        <begin position="32"/>
        <end position="51"/>
    </location>
</feature>
<dbReference type="GO" id="GO:0008654">
    <property type="term" value="P:phospholipid biosynthetic process"/>
    <property type="evidence" value="ECO:0007669"/>
    <property type="project" value="UniProtKB-KW"/>
</dbReference>
<feature type="transmembrane region" description="Helical" evidence="19">
    <location>
        <begin position="137"/>
        <end position="158"/>
    </location>
</feature>
<dbReference type="GO" id="GO:0005524">
    <property type="term" value="F:ATP binding"/>
    <property type="evidence" value="ECO:0007669"/>
    <property type="project" value="UniProtKB-KW"/>
</dbReference>
<feature type="binding site" evidence="18">
    <location>
        <position position="29"/>
    </location>
    <ligand>
        <name>a divalent metal cation</name>
        <dbReference type="ChEBI" id="CHEBI:60240"/>
    </ligand>
</feature>
<name>A0A2G9YBQ5_9BACT</name>
<evidence type="ECO:0000256" key="5">
    <source>
        <dbReference type="ARBA" id="ARBA00022679"/>
    </source>
</evidence>
<feature type="transmembrane region" description="Helical" evidence="19">
    <location>
        <begin position="179"/>
        <end position="203"/>
    </location>
</feature>
<feature type="binding site" evidence="18">
    <location>
        <position position="77"/>
    </location>
    <ligand>
        <name>a divalent metal cation</name>
        <dbReference type="ChEBI" id="CHEBI:60240"/>
    </ligand>
</feature>
<evidence type="ECO:0000259" key="20">
    <source>
        <dbReference type="Pfam" id="PF01569"/>
    </source>
</evidence>
<keyword evidence="8 21" id="KW-0418">Kinase</keyword>
<evidence type="ECO:0000256" key="3">
    <source>
        <dbReference type="ARBA" id="ARBA00022475"/>
    </source>
</evidence>
<evidence type="ECO:0000256" key="12">
    <source>
        <dbReference type="ARBA" id="ARBA00023136"/>
    </source>
</evidence>
<evidence type="ECO:0000256" key="4">
    <source>
        <dbReference type="ARBA" id="ARBA00022516"/>
    </source>
</evidence>
<evidence type="ECO:0000313" key="21">
    <source>
        <dbReference type="EMBL" id="PIP15971.1"/>
    </source>
</evidence>
<feature type="transmembrane region" description="Helical" evidence="19">
    <location>
        <begin position="97"/>
        <end position="117"/>
    </location>
</feature>
<keyword evidence="12 19" id="KW-0472">Membrane</keyword>
<gene>
    <name evidence="21" type="ORF">COX46_04680</name>
</gene>
<evidence type="ECO:0000256" key="7">
    <source>
        <dbReference type="ARBA" id="ARBA00022741"/>
    </source>
</evidence>
<feature type="binding site" evidence="16">
    <location>
        <position position="70"/>
    </location>
    <ligand>
        <name>substrate</name>
    </ligand>
</feature>
<comment type="similarity">
    <text evidence="2">Belongs to the bacterial diacylglycerol kinase family.</text>
</comment>
<keyword evidence="18" id="KW-0479">Metal-binding</keyword>
<evidence type="ECO:0000256" key="17">
    <source>
        <dbReference type="PIRSR" id="PIRSR600829-3"/>
    </source>
</evidence>
<evidence type="ECO:0000256" key="1">
    <source>
        <dbReference type="ARBA" id="ARBA00004651"/>
    </source>
</evidence>
<dbReference type="AlphaFoldDB" id="A0A2G9YBQ5"/>
<dbReference type="SUPFAM" id="SSF48317">
    <property type="entry name" value="Acid phosphatase/Vanadium-dependent haloperoxidase"/>
    <property type="match status" value="1"/>
</dbReference>
<evidence type="ECO:0000313" key="22">
    <source>
        <dbReference type="Proteomes" id="UP000230392"/>
    </source>
</evidence>
<protein>
    <submittedName>
        <fullName evidence="21">Diacylglycerol kinase</fullName>
    </submittedName>
</protein>
<evidence type="ECO:0000256" key="11">
    <source>
        <dbReference type="ARBA" id="ARBA00023098"/>
    </source>
</evidence>
<evidence type="ECO:0000256" key="8">
    <source>
        <dbReference type="ARBA" id="ARBA00022777"/>
    </source>
</evidence>
<organism evidence="21 22">
    <name type="scientific">bacterium (Candidatus Ratteibacteria) CG23_combo_of_CG06-09_8_20_14_all_48_7</name>
    <dbReference type="NCBI Taxonomy" id="2014292"/>
    <lineage>
        <taxon>Bacteria</taxon>
        <taxon>Candidatus Ratteibacteria</taxon>
    </lineage>
</organism>
<evidence type="ECO:0000256" key="10">
    <source>
        <dbReference type="ARBA" id="ARBA00022989"/>
    </source>
</evidence>
<evidence type="ECO:0000256" key="18">
    <source>
        <dbReference type="PIRSR" id="PIRSR600829-4"/>
    </source>
</evidence>
<dbReference type="PANTHER" id="PTHR34299">
    <property type="entry name" value="DIACYLGLYCEROL KINASE"/>
    <property type="match status" value="1"/>
</dbReference>
<accession>A0A2G9YBQ5</accession>
<keyword evidence="3" id="KW-1003">Cell membrane</keyword>
<evidence type="ECO:0000256" key="9">
    <source>
        <dbReference type="ARBA" id="ARBA00022840"/>
    </source>
</evidence>
<dbReference type="InterPro" id="IPR036938">
    <property type="entry name" value="PAP2/HPO_sf"/>
</dbReference>
<evidence type="ECO:0000256" key="19">
    <source>
        <dbReference type="SAM" id="Phobius"/>
    </source>
</evidence>
<evidence type="ECO:0000256" key="2">
    <source>
        <dbReference type="ARBA" id="ARBA00005967"/>
    </source>
</evidence>
<feature type="binding site" evidence="17">
    <location>
        <position position="29"/>
    </location>
    <ligand>
        <name>ATP</name>
        <dbReference type="ChEBI" id="CHEBI:30616"/>
    </ligand>
</feature>
<dbReference type="GO" id="GO:0016301">
    <property type="term" value="F:kinase activity"/>
    <property type="evidence" value="ECO:0007669"/>
    <property type="project" value="UniProtKB-KW"/>
</dbReference>
<feature type="active site" description="Proton acceptor" evidence="15">
    <location>
        <position position="70"/>
    </location>
</feature>
<dbReference type="InterPro" id="IPR036945">
    <property type="entry name" value="DAGK_sf"/>
</dbReference>
<evidence type="ECO:0000256" key="15">
    <source>
        <dbReference type="PIRSR" id="PIRSR600829-1"/>
    </source>
</evidence>
<feature type="domain" description="Phosphatidic acid phosphatase type 2/haloperoxidase" evidence="20">
    <location>
        <begin position="160"/>
        <end position="234"/>
    </location>
</feature>
<keyword evidence="7 17" id="KW-0547">Nucleotide-binding</keyword>
<sequence length="239" mass="26064">MEEKRHKEFGILDSFDSAFRGLLFCVRQERNFRIHLIVAFCVLFGSVFLDLSLVEFYALLLVVTAVLVAEMVNTALEKLSDLIIPDHNRRIREIKNVGAACVLITAVVSLFIGYLILGTHLPVKTEIALAAISRCPWYLTVIALLGTIALVFALKVMLHSKSLFHGGMPSGHAALSFALVSAIFFATGSPLVTAMALPLAILVAQSRVRRGVHTWLEVIYGGILGAGIATLIFQGLHLP</sequence>
<feature type="transmembrane region" description="Helical" evidence="19">
    <location>
        <begin position="57"/>
        <end position="76"/>
    </location>
</feature>
<keyword evidence="14" id="KW-1208">Phospholipid metabolism</keyword>
<dbReference type="PANTHER" id="PTHR34299:SF1">
    <property type="entry name" value="DIACYLGLYCEROL KINASE"/>
    <property type="match status" value="1"/>
</dbReference>
<keyword evidence="5" id="KW-0808">Transferase</keyword>
<keyword evidence="10 19" id="KW-1133">Transmembrane helix</keyword>
<dbReference type="InterPro" id="IPR000829">
    <property type="entry name" value="DAGK"/>
</dbReference>
<dbReference type="Proteomes" id="UP000230392">
    <property type="component" value="Unassembled WGS sequence"/>
</dbReference>
<dbReference type="Pfam" id="PF01569">
    <property type="entry name" value="PAP2"/>
    <property type="match status" value="1"/>
</dbReference>
<evidence type="ECO:0000256" key="6">
    <source>
        <dbReference type="ARBA" id="ARBA00022692"/>
    </source>
</evidence>
<keyword evidence="6 19" id="KW-0812">Transmembrane</keyword>
<comment type="caution">
    <text evidence="21">The sequence shown here is derived from an EMBL/GenBank/DDBJ whole genome shotgun (WGS) entry which is preliminary data.</text>
</comment>
<dbReference type="CDD" id="cd14265">
    <property type="entry name" value="UDPK_IM_like"/>
    <property type="match status" value="1"/>
</dbReference>
<evidence type="ECO:0000256" key="16">
    <source>
        <dbReference type="PIRSR" id="PIRSR600829-2"/>
    </source>
</evidence>
<dbReference type="GO" id="GO:0046872">
    <property type="term" value="F:metal ion binding"/>
    <property type="evidence" value="ECO:0007669"/>
    <property type="project" value="UniProtKB-KW"/>
</dbReference>
<keyword evidence="11" id="KW-0443">Lipid metabolism</keyword>
<dbReference type="InterPro" id="IPR000326">
    <property type="entry name" value="PAP2/HPO"/>
</dbReference>
<keyword evidence="9 17" id="KW-0067">ATP-binding</keyword>
<dbReference type="InterPro" id="IPR033717">
    <property type="entry name" value="UDPK"/>
</dbReference>
<dbReference type="Gene3D" id="1.20.144.10">
    <property type="entry name" value="Phosphatidic acid phosphatase type 2/haloperoxidase"/>
    <property type="match status" value="1"/>
</dbReference>
<dbReference type="GO" id="GO:0005886">
    <property type="term" value="C:plasma membrane"/>
    <property type="evidence" value="ECO:0007669"/>
    <property type="project" value="UniProtKB-SubCell"/>
</dbReference>
<comment type="cofactor">
    <cofactor evidence="18">
        <name>Mg(2+)</name>
        <dbReference type="ChEBI" id="CHEBI:18420"/>
    </cofactor>
    <text evidence="18">Mn(2+), Zn(2+), Cd(2+) and Co(2+) support activity to lesser extents.</text>
</comment>
<dbReference type="EMBL" id="PCRF01000228">
    <property type="protein sequence ID" value="PIP15971.1"/>
    <property type="molecule type" value="Genomic_DNA"/>
</dbReference>
<feature type="binding site" evidence="17">
    <location>
        <position position="77"/>
    </location>
    <ligand>
        <name>ATP</name>
        <dbReference type="ChEBI" id="CHEBI:30616"/>
    </ligand>
</feature>